<keyword evidence="1" id="KW-0732">Signal</keyword>
<dbReference type="InterPro" id="IPR002048">
    <property type="entry name" value="EF_hand_dom"/>
</dbReference>
<dbReference type="SUPFAM" id="SSF47473">
    <property type="entry name" value="EF-hand"/>
    <property type="match status" value="1"/>
</dbReference>
<name>A0ABP9QHA7_9RHOO</name>
<dbReference type="Proteomes" id="UP001500547">
    <property type="component" value="Unassembled WGS sequence"/>
</dbReference>
<feature type="signal peptide" evidence="1">
    <location>
        <begin position="1"/>
        <end position="29"/>
    </location>
</feature>
<dbReference type="PROSITE" id="PS00018">
    <property type="entry name" value="EF_HAND_1"/>
    <property type="match status" value="1"/>
</dbReference>
<dbReference type="EMBL" id="BAABLD010000005">
    <property type="protein sequence ID" value="GAA5161889.1"/>
    <property type="molecule type" value="Genomic_DNA"/>
</dbReference>
<feature type="domain" description="EF-hand" evidence="2">
    <location>
        <begin position="64"/>
        <end position="83"/>
    </location>
</feature>
<evidence type="ECO:0000259" key="2">
    <source>
        <dbReference type="Pfam" id="PF13202"/>
    </source>
</evidence>
<evidence type="ECO:0000313" key="3">
    <source>
        <dbReference type="EMBL" id="GAA5161889.1"/>
    </source>
</evidence>
<proteinExistence type="predicted"/>
<organism evidence="3 4">
    <name type="scientific">Viridibacterium curvum</name>
    <dbReference type="NCBI Taxonomy" id="1101404"/>
    <lineage>
        <taxon>Bacteria</taxon>
        <taxon>Pseudomonadati</taxon>
        <taxon>Pseudomonadota</taxon>
        <taxon>Betaproteobacteria</taxon>
        <taxon>Rhodocyclales</taxon>
        <taxon>Rhodocyclaceae</taxon>
        <taxon>Viridibacterium</taxon>
    </lineage>
</organism>
<gene>
    <name evidence="3" type="ORF">GCM10025770_11850</name>
</gene>
<dbReference type="InterPro" id="IPR011992">
    <property type="entry name" value="EF-hand-dom_pair"/>
</dbReference>
<reference evidence="4" key="1">
    <citation type="journal article" date="2019" name="Int. J. Syst. Evol. Microbiol.">
        <title>The Global Catalogue of Microorganisms (GCM) 10K type strain sequencing project: providing services to taxonomists for standard genome sequencing and annotation.</title>
        <authorList>
            <consortium name="The Broad Institute Genomics Platform"/>
            <consortium name="The Broad Institute Genome Sequencing Center for Infectious Disease"/>
            <person name="Wu L."/>
            <person name="Ma J."/>
        </authorList>
    </citation>
    <scope>NUCLEOTIDE SEQUENCE [LARGE SCALE GENOMIC DNA]</scope>
    <source>
        <strain evidence="4">JCM 18715</strain>
    </source>
</reference>
<dbReference type="RefSeq" id="WP_345531961.1">
    <property type="nucleotide sequence ID" value="NZ_BAABLD010000005.1"/>
</dbReference>
<protein>
    <recommendedName>
        <fullName evidence="2">EF-hand domain-containing protein</fullName>
    </recommendedName>
</protein>
<keyword evidence="4" id="KW-1185">Reference proteome</keyword>
<evidence type="ECO:0000256" key="1">
    <source>
        <dbReference type="SAM" id="SignalP"/>
    </source>
</evidence>
<dbReference type="Pfam" id="PF13202">
    <property type="entry name" value="EF-hand_5"/>
    <property type="match status" value="1"/>
</dbReference>
<sequence>MNPGTLSPQIVRRFLIVSALYLALSPAQAANQPKDVPLRFARFDVNRDGYDGKEARAFGIVSSWLKTADRDGDGRLSEIEFLNVRDMTQKPEPMQ</sequence>
<evidence type="ECO:0000313" key="4">
    <source>
        <dbReference type="Proteomes" id="UP001500547"/>
    </source>
</evidence>
<accession>A0ABP9QHA7</accession>
<dbReference type="InterPro" id="IPR018247">
    <property type="entry name" value="EF_Hand_1_Ca_BS"/>
</dbReference>
<comment type="caution">
    <text evidence="3">The sequence shown here is derived from an EMBL/GenBank/DDBJ whole genome shotgun (WGS) entry which is preliminary data.</text>
</comment>
<feature type="chain" id="PRO_5046102442" description="EF-hand domain-containing protein" evidence="1">
    <location>
        <begin position="30"/>
        <end position="95"/>
    </location>
</feature>